<keyword evidence="3" id="KW-0233">DNA recombination</keyword>
<evidence type="ECO:0000256" key="2">
    <source>
        <dbReference type="ARBA" id="ARBA00023125"/>
    </source>
</evidence>
<keyword evidence="2 4" id="KW-0238">DNA-binding</keyword>
<evidence type="ECO:0000313" key="8">
    <source>
        <dbReference type="Proteomes" id="UP000238358"/>
    </source>
</evidence>
<dbReference type="InterPro" id="IPR002104">
    <property type="entry name" value="Integrase_catalytic"/>
</dbReference>
<dbReference type="InterPro" id="IPR011010">
    <property type="entry name" value="DNA_brk_join_enz"/>
</dbReference>
<organism evidence="7 8">
    <name type="scientific">Megasphaera elsdenii</name>
    <dbReference type="NCBI Taxonomy" id="907"/>
    <lineage>
        <taxon>Bacteria</taxon>
        <taxon>Bacillati</taxon>
        <taxon>Bacillota</taxon>
        <taxon>Negativicutes</taxon>
        <taxon>Veillonellales</taxon>
        <taxon>Veillonellaceae</taxon>
        <taxon>Megasphaera</taxon>
    </lineage>
</organism>
<dbReference type="Gene3D" id="1.10.150.130">
    <property type="match status" value="1"/>
</dbReference>
<dbReference type="InterPro" id="IPR010998">
    <property type="entry name" value="Integrase_recombinase_N"/>
</dbReference>
<evidence type="ECO:0000259" key="5">
    <source>
        <dbReference type="PROSITE" id="PS51898"/>
    </source>
</evidence>
<sequence>MKNPNGYGCIRLMSGARRRPYAFIATVAGKQKYIAAFETLYEAKIFQATYFADHHKDHHPFRRKSITFAELYFRWLPFHLNEGAELSESTKSSYENSFKHCAALYDRHFSDLEFLELQAVIDDMRNHQHLSYSSCKKVKNLLSLLYQYAIKSNICSTNYAALISIGKNHPIYPHHIISRQKINRLWRHADMPGVDSVLILLYTGLRVSEMLQIEKKNINLRQRFIRITKSKTSSGIRIVPIHPKIMPFILNRLSNPGDFLICDSSGNPYNYTRYRSSVWNKAMKLINGLNHTPHDTRHTVATLLDNAGANETSKRKILGHAGGDITERVYTHKGLRQLRKCIELLK</sequence>
<evidence type="ECO:0000259" key="6">
    <source>
        <dbReference type="PROSITE" id="PS51900"/>
    </source>
</evidence>
<comment type="similarity">
    <text evidence="1">Belongs to the 'phage' integrase family.</text>
</comment>
<dbReference type="AlphaFoldDB" id="A0A2S0M4J5"/>
<dbReference type="GO" id="GO:0015074">
    <property type="term" value="P:DNA integration"/>
    <property type="evidence" value="ECO:0007669"/>
    <property type="project" value="InterPro"/>
</dbReference>
<dbReference type="GO" id="GO:0006310">
    <property type="term" value="P:DNA recombination"/>
    <property type="evidence" value="ECO:0007669"/>
    <property type="project" value="UniProtKB-KW"/>
</dbReference>
<evidence type="ECO:0000256" key="4">
    <source>
        <dbReference type="PROSITE-ProRule" id="PRU01248"/>
    </source>
</evidence>
<protein>
    <submittedName>
        <fullName evidence="7">Site-specific integrase</fullName>
    </submittedName>
</protein>
<dbReference type="EMBL" id="CP027569">
    <property type="protein sequence ID" value="AVO26365.1"/>
    <property type="molecule type" value="Genomic_DNA"/>
</dbReference>
<dbReference type="OrthoDB" id="9801717at2"/>
<dbReference type="CDD" id="cd01189">
    <property type="entry name" value="INT_ICEBs1_C_like"/>
    <property type="match status" value="1"/>
</dbReference>
<dbReference type="PROSITE" id="PS51898">
    <property type="entry name" value="TYR_RECOMBINASE"/>
    <property type="match status" value="1"/>
</dbReference>
<dbReference type="Proteomes" id="UP000238358">
    <property type="component" value="Chromosome"/>
</dbReference>
<accession>A0A2S0M4J5</accession>
<dbReference type="InterPro" id="IPR044068">
    <property type="entry name" value="CB"/>
</dbReference>
<dbReference type="Pfam" id="PF00589">
    <property type="entry name" value="Phage_integrase"/>
    <property type="match status" value="1"/>
</dbReference>
<feature type="domain" description="Tyr recombinase" evidence="5">
    <location>
        <begin position="172"/>
        <end position="343"/>
    </location>
</feature>
<dbReference type="Gene3D" id="1.10.443.10">
    <property type="entry name" value="Intergrase catalytic core"/>
    <property type="match status" value="1"/>
</dbReference>
<dbReference type="PANTHER" id="PTHR30349">
    <property type="entry name" value="PHAGE INTEGRASE-RELATED"/>
    <property type="match status" value="1"/>
</dbReference>
<dbReference type="PROSITE" id="PS51900">
    <property type="entry name" value="CB"/>
    <property type="match status" value="1"/>
</dbReference>
<evidence type="ECO:0000256" key="3">
    <source>
        <dbReference type="ARBA" id="ARBA00023172"/>
    </source>
</evidence>
<dbReference type="PANTHER" id="PTHR30349:SF41">
    <property type="entry name" value="INTEGRASE_RECOMBINASE PROTEIN MJ0367-RELATED"/>
    <property type="match status" value="1"/>
</dbReference>
<dbReference type="SUPFAM" id="SSF56349">
    <property type="entry name" value="DNA breaking-rejoining enzymes"/>
    <property type="match status" value="1"/>
</dbReference>
<evidence type="ECO:0000256" key="1">
    <source>
        <dbReference type="ARBA" id="ARBA00008857"/>
    </source>
</evidence>
<evidence type="ECO:0000313" key="7">
    <source>
        <dbReference type="EMBL" id="AVO26365.1"/>
    </source>
</evidence>
<dbReference type="InterPro" id="IPR050090">
    <property type="entry name" value="Tyrosine_recombinase_XerCD"/>
</dbReference>
<dbReference type="InterPro" id="IPR013762">
    <property type="entry name" value="Integrase-like_cat_sf"/>
</dbReference>
<feature type="domain" description="Core-binding (CB)" evidence="6">
    <location>
        <begin position="66"/>
        <end position="150"/>
    </location>
</feature>
<dbReference type="GO" id="GO:0003677">
    <property type="term" value="F:DNA binding"/>
    <property type="evidence" value="ECO:0007669"/>
    <property type="project" value="UniProtKB-UniRule"/>
</dbReference>
<proteinExistence type="inferred from homology"/>
<name>A0A2S0M4J5_MEGEL</name>
<gene>
    <name evidence="7" type="ORF">C6Y28_01285</name>
</gene>
<reference evidence="7 8" key="1">
    <citation type="journal article" date="2018" name="Genome Announc.">
        <title>Complete genomes of two Megasphaera elsdenii strains, NCIMB 702410 and ATCC 25940.</title>
        <authorList>
            <person name="Hatmaker E.A."/>
            <person name="O'Dell K."/>
            <person name="Riley L.A."/>
            <person name="Klingeman D.M."/>
            <person name="Guss A.M."/>
        </authorList>
    </citation>
    <scope>NUCLEOTIDE SEQUENCE [LARGE SCALE GENOMIC DNA]</scope>
    <source>
        <strain evidence="7 8">NCIMB702410</strain>
    </source>
</reference>